<gene>
    <name evidence="6" type="ORF">BX592_12226</name>
</gene>
<keyword evidence="3" id="KW-0804">Transcription</keyword>
<dbReference type="InterPro" id="IPR020449">
    <property type="entry name" value="Tscrpt_reg_AraC-type_HTH"/>
</dbReference>
<dbReference type="SMART" id="SM00342">
    <property type="entry name" value="HTH_ARAC"/>
    <property type="match status" value="1"/>
</dbReference>
<dbReference type="EMBL" id="SORE01000022">
    <property type="protein sequence ID" value="TDY42217.1"/>
    <property type="molecule type" value="Genomic_DNA"/>
</dbReference>
<feature type="compositionally biased region" description="Acidic residues" evidence="4">
    <location>
        <begin position="362"/>
        <end position="373"/>
    </location>
</feature>
<dbReference type="InterPro" id="IPR035418">
    <property type="entry name" value="AraC-bd_2"/>
</dbReference>
<feature type="compositionally biased region" description="Basic and acidic residues" evidence="4">
    <location>
        <begin position="343"/>
        <end position="361"/>
    </location>
</feature>
<proteinExistence type="predicted"/>
<keyword evidence="7" id="KW-1185">Reference proteome</keyword>
<dbReference type="Pfam" id="PF12833">
    <property type="entry name" value="HTH_18"/>
    <property type="match status" value="1"/>
</dbReference>
<dbReference type="PROSITE" id="PS01124">
    <property type="entry name" value="HTH_ARAC_FAMILY_2"/>
    <property type="match status" value="1"/>
</dbReference>
<dbReference type="InterPro" id="IPR050204">
    <property type="entry name" value="AraC_XylS_family_regulators"/>
</dbReference>
<dbReference type="PANTHER" id="PTHR46796:SF6">
    <property type="entry name" value="ARAC SUBFAMILY"/>
    <property type="match status" value="1"/>
</dbReference>
<evidence type="ECO:0000256" key="3">
    <source>
        <dbReference type="ARBA" id="ARBA00023163"/>
    </source>
</evidence>
<keyword evidence="2" id="KW-0238">DNA-binding</keyword>
<comment type="caution">
    <text evidence="6">The sequence shown here is derived from an EMBL/GenBank/DDBJ whole genome shotgun (WGS) entry which is preliminary data.</text>
</comment>
<dbReference type="Proteomes" id="UP000295509">
    <property type="component" value="Unassembled WGS sequence"/>
</dbReference>
<accession>A0A4R8LGI6</accession>
<name>A0A4R8LGI6_9BURK</name>
<dbReference type="PANTHER" id="PTHR46796">
    <property type="entry name" value="HTH-TYPE TRANSCRIPTIONAL ACTIVATOR RHAS-RELATED"/>
    <property type="match status" value="1"/>
</dbReference>
<evidence type="ECO:0000256" key="2">
    <source>
        <dbReference type="ARBA" id="ARBA00023125"/>
    </source>
</evidence>
<reference evidence="6 7" key="1">
    <citation type="submission" date="2019-03" db="EMBL/GenBank/DDBJ databases">
        <title>Genomic Encyclopedia of Type Strains, Phase III (KMG-III): the genomes of soil and plant-associated and newly described type strains.</title>
        <authorList>
            <person name="Whitman W."/>
        </authorList>
    </citation>
    <scope>NUCLEOTIDE SEQUENCE [LARGE SCALE GENOMIC DNA]</scope>
    <source>
        <strain evidence="6 7">LMG 29544</strain>
    </source>
</reference>
<organism evidence="6 7">
    <name type="scientific">Paraburkholderia rhizosphaerae</name>
    <dbReference type="NCBI Taxonomy" id="480658"/>
    <lineage>
        <taxon>Bacteria</taxon>
        <taxon>Pseudomonadati</taxon>
        <taxon>Pseudomonadota</taxon>
        <taxon>Betaproteobacteria</taxon>
        <taxon>Burkholderiales</taxon>
        <taxon>Burkholderiaceae</taxon>
        <taxon>Paraburkholderia</taxon>
    </lineage>
</organism>
<dbReference type="GO" id="GO:0003700">
    <property type="term" value="F:DNA-binding transcription factor activity"/>
    <property type="evidence" value="ECO:0007669"/>
    <property type="project" value="InterPro"/>
</dbReference>
<dbReference type="InterPro" id="IPR018060">
    <property type="entry name" value="HTH_AraC"/>
</dbReference>
<evidence type="ECO:0000256" key="4">
    <source>
        <dbReference type="SAM" id="MobiDB-lite"/>
    </source>
</evidence>
<dbReference type="Gene3D" id="1.10.10.60">
    <property type="entry name" value="Homeodomain-like"/>
    <property type="match status" value="1"/>
</dbReference>
<feature type="region of interest" description="Disordered" evidence="4">
    <location>
        <begin position="339"/>
        <end position="373"/>
    </location>
</feature>
<feature type="domain" description="HTH araC/xylS-type" evidence="5">
    <location>
        <begin position="247"/>
        <end position="346"/>
    </location>
</feature>
<dbReference type="OrthoDB" id="9178898at2"/>
<evidence type="ECO:0000313" key="6">
    <source>
        <dbReference type="EMBL" id="TDY42217.1"/>
    </source>
</evidence>
<dbReference type="Pfam" id="PF14525">
    <property type="entry name" value="AraC_binding_2"/>
    <property type="match status" value="1"/>
</dbReference>
<evidence type="ECO:0000256" key="1">
    <source>
        <dbReference type="ARBA" id="ARBA00023015"/>
    </source>
</evidence>
<dbReference type="AlphaFoldDB" id="A0A4R8LGI6"/>
<dbReference type="GO" id="GO:0043565">
    <property type="term" value="F:sequence-specific DNA binding"/>
    <property type="evidence" value="ECO:0007669"/>
    <property type="project" value="InterPro"/>
</dbReference>
<dbReference type="PRINTS" id="PR00032">
    <property type="entry name" value="HTHARAC"/>
</dbReference>
<protein>
    <submittedName>
        <fullName evidence="6">AraC-like protein</fullName>
    </submittedName>
</protein>
<evidence type="ECO:0000259" key="5">
    <source>
        <dbReference type="PROSITE" id="PS01124"/>
    </source>
</evidence>
<sequence length="373" mass="40867">MAGGDRTGTRMGTAFRSTQCAPFGQGLEVLTNLDEMTHKLYRHAAQAPGSTALSVVKPWIERMPKADQSSHSRVACSSAVALSGRAGQIFITHVELGGEGSGDTVEASERRSERYLRLEIVRRGRMTIEQNGEALSFGAGDMLLLDPSFEFSRSLRESAHVSVLHISKQALNDRGVGYRFSRACYPVHETEDVAAIRALLLTFTRYIDNTSDALLIRLGSHFLDLMDVMIENSGALDSGRSTRTIVLRATRLITSHLADVDLSIASIAKELSVSVSSLTRAFRQRGLSPMRYAYDLRLEHAGRLLAETPTLAIQDVASRCGFASPAHFSRLFKAKHGMTPREYTSRHGASEERAAAGREEAEKADEVDEPNEA</sequence>
<keyword evidence="1" id="KW-0805">Transcription regulation</keyword>
<dbReference type="SUPFAM" id="SSF46689">
    <property type="entry name" value="Homeodomain-like"/>
    <property type="match status" value="1"/>
</dbReference>
<dbReference type="InterPro" id="IPR009057">
    <property type="entry name" value="Homeodomain-like_sf"/>
</dbReference>
<evidence type="ECO:0000313" key="7">
    <source>
        <dbReference type="Proteomes" id="UP000295509"/>
    </source>
</evidence>